<dbReference type="InterPro" id="IPR016195">
    <property type="entry name" value="Pol/histidinol_Pase-like"/>
</dbReference>
<dbReference type="PANTHER" id="PTHR42924">
    <property type="entry name" value="EXONUCLEASE"/>
    <property type="match status" value="1"/>
</dbReference>
<dbReference type="Gene3D" id="1.10.150.650">
    <property type="match status" value="1"/>
</dbReference>
<organism evidence="2 3">
    <name type="scientific">Oceanobacillus kimchii</name>
    <dbReference type="NCBI Taxonomy" id="746691"/>
    <lineage>
        <taxon>Bacteria</taxon>
        <taxon>Bacillati</taxon>
        <taxon>Bacillota</taxon>
        <taxon>Bacilli</taxon>
        <taxon>Bacillales</taxon>
        <taxon>Bacillaceae</taxon>
        <taxon>Oceanobacillus</taxon>
    </lineage>
</organism>
<evidence type="ECO:0000313" key="2">
    <source>
        <dbReference type="EMBL" id="GLO65417.1"/>
    </source>
</evidence>
<reference evidence="2 3" key="1">
    <citation type="submission" date="2023-02" db="EMBL/GenBank/DDBJ databases">
        <title>Oceanobacillus kimchii IFOP_LL358 isolated form Alexandrium catenella lab strain.</title>
        <authorList>
            <person name="Gajardo G."/>
            <person name="Ueki S."/>
            <person name="Maruyama F."/>
        </authorList>
    </citation>
    <scope>NUCLEOTIDE SEQUENCE [LARGE SCALE GENOMIC DNA]</scope>
    <source>
        <strain evidence="2 3">IFOP_LL358</strain>
    </source>
</reference>
<name>A0ABQ5TGY8_9BACI</name>
<dbReference type="InterPro" id="IPR004013">
    <property type="entry name" value="PHP_dom"/>
</dbReference>
<dbReference type="SUPFAM" id="SSF89550">
    <property type="entry name" value="PHP domain-like"/>
    <property type="match status" value="1"/>
</dbReference>
<dbReference type="CDD" id="cd07438">
    <property type="entry name" value="PHP_HisPPase_AMP"/>
    <property type="match status" value="1"/>
</dbReference>
<dbReference type="Proteomes" id="UP001275436">
    <property type="component" value="Unassembled WGS sequence"/>
</dbReference>
<evidence type="ECO:0000313" key="3">
    <source>
        <dbReference type="Proteomes" id="UP001275436"/>
    </source>
</evidence>
<feature type="domain" description="Polymerase/histidinol phosphatase N-terminal" evidence="1">
    <location>
        <begin position="3"/>
        <end position="68"/>
    </location>
</feature>
<evidence type="ECO:0000259" key="1">
    <source>
        <dbReference type="SMART" id="SM00481"/>
    </source>
</evidence>
<dbReference type="InterPro" id="IPR052018">
    <property type="entry name" value="PHP_domain"/>
</dbReference>
<dbReference type="Pfam" id="PF02811">
    <property type="entry name" value="PHP"/>
    <property type="match status" value="1"/>
</dbReference>
<dbReference type="EMBL" id="BSKO01000001">
    <property type="protein sequence ID" value="GLO65417.1"/>
    <property type="molecule type" value="Genomic_DNA"/>
</dbReference>
<dbReference type="Gene3D" id="3.20.20.140">
    <property type="entry name" value="Metal-dependent hydrolases"/>
    <property type="match status" value="1"/>
</dbReference>
<dbReference type="SMART" id="SM00481">
    <property type="entry name" value="POLIIIAc"/>
    <property type="match status" value="1"/>
</dbReference>
<sequence>MKVDLHVHSHYSDGSNAVSEVMKQAKKNGVTHLSFVDHDTVDGWLDIQRQANHFDINVIPGIEISAYDFKRERKVHILGYNYKQEANHIRNICNPLLHRRNDHSLWQIRKINELGYQIDEQVIKQKALPSNTIYKQHIMDELTKAPYDSMEYRNLYQQIFKHNGVAAGDIVYIDAFDAVEAIVKDGGIAVVAHPGQLESYDLIPELVEVGLGGLERNHPDHTVRDHDKVETLAEELNLLMTGGTDYHGGFGIPIQIGEITSPINKLLV</sequence>
<dbReference type="InterPro" id="IPR003141">
    <property type="entry name" value="Pol/His_phosphatase_N"/>
</dbReference>
<protein>
    <submittedName>
        <fullName evidence="2">Phosphatase</fullName>
    </submittedName>
</protein>
<accession>A0ABQ5TGY8</accession>
<dbReference type="PANTHER" id="PTHR42924:SF3">
    <property type="entry name" value="POLYMERASE_HISTIDINOL PHOSPHATASE N-TERMINAL DOMAIN-CONTAINING PROTEIN"/>
    <property type="match status" value="1"/>
</dbReference>
<proteinExistence type="predicted"/>
<dbReference type="RefSeq" id="WP_317957857.1">
    <property type="nucleotide sequence ID" value="NZ_BSKO01000001.1"/>
</dbReference>
<comment type="caution">
    <text evidence="2">The sequence shown here is derived from an EMBL/GenBank/DDBJ whole genome shotgun (WGS) entry which is preliminary data.</text>
</comment>
<keyword evidence="3" id="KW-1185">Reference proteome</keyword>
<gene>
    <name evidence="2" type="ORF">MACH08_12010</name>
</gene>